<evidence type="ECO:0000256" key="5">
    <source>
        <dbReference type="SAM" id="Phobius"/>
    </source>
</evidence>
<protein>
    <submittedName>
        <fullName evidence="8">Uncharacterized protein</fullName>
    </submittedName>
</protein>
<dbReference type="Gene3D" id="2.40.420.20">
    <property type="match status" value="1"/>
</dbReference>
<evidence type="ECO:0000259" key="6">
    <source>
        <dbReference type="Pfam" id="PF25917"/>
    </source>
</evidence>
<dbReference type="AlphaFoldDB" id="A0A1G2CNW9"/>
<organism evidence="8 9">
    <name type="scientific">Candidatus Liptonbacteria bacterium RIFCSPLOWO2_01_FULL_53_13</name>
    <dbReference type="NCBI Taxonomy" id="1798651"/>
    <lineage>
        <taxon>Bacteria</taxon>
        <taxon>Candidatus Liptoniibacteriota</taxon>
    </lineage>
</organism>
<dbReference type="Proteomes" id="UP000178348">
    <property type="component" value="Unassembled WGS sequence"/>
</dbReference>
<dbReference type="Gene3D" id="1.10.287.470">
    <property type="entry name" value="Helix hairpin bin"/>
    <property type="match status" value="1"/>
</dbReference>
<feature type="compositionally biased region" description="Polar residues" evidence="4">
    <location>
        <begin position="580"/>
        <end position="593"/>
    </location>
</feature>
<evidence type="ECO:0000256" key="2">
    <source>
        <dbReference type="ARBA" id="ARBA00023054"/>
    </source>
</evidence>
<feature type="transmembrane region" description="Helical" evidence="5">
    <location>
        <begin position="20"/>
        <end position="40"/>
    </location>
</feature>
<keyword evidence="2 3" id="KW-0175">Coiled coil</keyword>
<feature type="domain" description="YknX-like beta-barrel" evidence="7">
    <location>
        <begin position="422"/>
        <end position="494"/>
    </location>
</feature>
<sequence length="602" mass="63474">MKLFHRLKTWYAHIKKYALLHKTTAVIVALVIIGGGYYGYKKLTTAPAETRYVLAAAEKGTLVVSVAGTGQVSASNQVDLKPKVSGDVTAIGVSEGQRVTAGTLIVRLDSRDAEKTVRDAEANLESAKISLQKLVQPADALSLLQAENTLAQAKESEQNAESSLMKAYDDGFTAIANAFIDIPGVMTGLESVLNGNTLAASQSNAYAYYDLIKLQEPSAEQFRDTALASYATARTAYEKTLQNYKNTSRYSDKATVDSLISESYDTMKSISEAIKNAKSFLDFVNDTLAVGGSRIPSALTTHIGNLQSYTGTANTHIGALLNIKTSIQDDKDTIVGTERTIREKTEALLNLKAGADPLDVKSQDLSITQRENALRDAKETLANYFIRAPFDGIVAAINVRKGDSASGASAVATVITAQKIAEVSLNEVDVAKINAGQKVTLTFDAFPDLTIAGSVVQVDTIGTATQGVVNYGVKIAFDTQDDRVRPAMSVSAAIITSATTDALLVPNGAVKSDGSAYYVEMLEGVDAVAATSAMGSQGIASNTAPRRQTVEIGEANDTITAILGGLKEGDLVVSRTISGTATTASPSTQNTSVRLPGISGGR</sequence>
<evidence type="ECO:0000256" key="3">
    <source>
        <dbReference type="SAM" id="Coils"/>
    </source>
</evidence>
<comment type="caution">
    <text evidence="8">The sequence shown here is derived from an EMBL/GenBank/DDBJ whole genome shotgun (WGS) entry which is preliminary data.</text>
</comment>
<dbReference type="SUPFAM" id="SSF111369">
    <property type="entry name" value="HlyD-like secretion proteins"/>
    <property type="match status" value="1"/>
</dbReference>
<reference evidence="8 9" key="1">
    <citation type="journal article" date="2016" name="Nat. Commun.">
        <title>Thousands of microbial genomes shed light on interconnected biogeochemical processes in an aquifer system.</title>
        <authorList>
            <person name="Anantharaman K."/>
            <person name="Brown C.T."/>
            <person name="Hug L.A."/>
            <person name="Sharon I."/>
            <person name="Castelle C.J."/>
            <person name="Probst A.J."/>
            <person name="Thomas B.C."/>
            <person name="Singh A."/>
            <person name="Wilkins M.J."/>
            <person name="Karaoz U."/>
            <person name="Brodie E.L."/>
            <person name="Williams K.H."/>
            <person name="Hubbard S.S."/>
            <person name="Banfield J.F."/>
        </authorList>
    </citation>
    <scope>NUCLEOTIDE SEQUENCE [LARGE SCALE GENOMIC DNA]</scope>
</reference>
<proteinExistence type="predicted"/>
<dbReference type="InterPro" id="IPR058636">
    <property type="entry name" value="Beta-barrel_YknX"/>
</dbReference>
<dbReference type="PANTHER" id="PTHR32347">
    <property type="entry name" value="EFFLUX SYSTEM COMPONENT YKNX-RELATED"/>
    <property type="match status" value="1"/>
</dbReference>
<keyword evidence="5" id="KW-1133">Transmembrane helix</keyword>
<evidence type="ECO:0000259" key="7">
    <source>
        <dbReference type="Pfam" id="PF25990"/>
    </source>
</evidence>
<dbReference type="GO" id="GO:0030313">
    <property type="term" value="C:cell envelope"/>
    <property type="evidence" value="ECO:0007669"/>
    <property type="project" value="UniProtKB-SubCell"/>
</dbReference>
<evidence type="ECO:0000313" key="8">
    <source>
        <dbReference type="EMBL" id="OGZ02470.1"/>
    </source>
</evidence>
<evidence type="ECO:0000313" key="9">
    <source>
        <dbReference type="Proteomes" id="UP000178348"/>
    </source>
</evidence>
<evidence type="ECO:0000256" key="1">
    <source>
        <dbReference type="ARBA" id="ARBA00004196"/>
    </source>
</evidence>
<comment type="subcellular location">
    <subcellularLocation>
        <location evidence="1">Cell envelope</location>
    </subcellularLocation>
</comment>
<dbReference type="EMBL" id="MHLB01000011">
    <property type="protein sequence ID" value="OGZ02470.1"/>
    <property type="molecule type" value="Genomic_DNA"/>
</dbReference>
<dbReference type="InterPro" id="IPR050465">
    <property type="entry name" value="UPF0194_transport"/>
</dbReference>
<feature type="coiled-coil region" evidence="3">
    <location>
        <begin position="110"/>
        <end position="163"/>
    </location>
</feature>
<feature type="domain" description="Multidrug resistance protein MdtA-like barrel-sandwich hybrid" evidence="6">
    <location>
        <begin position="76"/>
        <end position="416"/>
    </location>
</feature>
<dbReference type="Pfam" id="PF25917">
    <property type="entry name" value="BSH_RND"/>
    <property type="match status" value="1"/>
</dbReference>
<dbReference type="Gene3D" id="2.40.50.100">
    <property type="match status" value="1"/>
</dbReference>
<keyword evidence="5" id="KW-0472">Membrane</keyword>
<dbReference type="Gene3D" id="2.40.30.170">
    <property type="match status" value="1"/>
</dbReference>
<dbReference type="PANTHER" id="PTHR32347:SF23">
    <property type="entry name" value="BLL5650 PROTEIN"/>
    <property type="match status" value="1"/>
</dbReference>
<dbReference type="Pfam" id="PF25990">
    <property type="entry name" value="Beta-barrel_YknX"/>
    <property type="match status" value="1"/>
</dbReference>
<feature type="region of interest" description="Disordered" evidence="4">
    <location>
        <begin position="580"/>
        <end position="602"/>
    </location>
</feature>
<dbReference type="InterPro" id="IPR058625">
    <property type="entry name" value="MdtA-like_BSH"/>
</dbReference>
<name>A0A1G2CNW9_9BACT</name>
<evidence type="ECO:0000256" key="4">
    <source>
        <dbReference type="SAM" id="MobiDB-lite"/>
    </source>
</evidence>
<accession>A0A1G2CNW9</accession>
<keyword evidence="5" id="KW-0812">Transmembrane</keyword>
<gene>
    <name evidence="8" type="ORF">A2946_02770</name>
</gene>